<protein>
    <recommendedName>
        <fullName evidence="3">Lipoprotein</fullName>
    </recommendedName>
</protein>
<name>A0ABR6YHQ1_9BURK</name>
<evidence type="ECO:0000313" key="1">
    <source>
        <dbReference type="EMBL" id="MBC3876111.1"/>
    </source>
</evidence>
<dbReference type="EMBL" id="JACOGA010000036">
    <property type="protein sequence ID" value="MBC3876111.1"/>
    <property type="molecule type" value="Genomic_DNA"/>
</dbReference>
<evidence type="ECO:0000313" key="2">
    <source>
        <dbReference type="Proteomes" id="UP000624279"/>
    </source>
</evidence>
<dbReference type="Proteomes" id="UP000624279">
    <property type="component" value="Unassembled WGS sequence"/>
</dbReference>
<organism evidence="1 2">
    <name type="scientific">Undibacterium flavidum</name>
    <dbReference type="NCBI Taxonomy" id="2762297"/>
    <lineage>
        <taxon>Bacteria</taxon>
        <taxon>Pseudomonadati</taxon>
        <taxon>Pseudomonadota</taxon>
        <taxon>Betaproteobacteria</taxon>
        <taxon>Burkholderiales</taxon>
        <taxon>Oxalobacteraceae</taxon>
        <taxon>Undibacterium</taxon>
    </lineage>
</organism>
<dbReference type="RefSeq" id="WP_186944234.1">
    <property type="nucleotide sequence ID" value="NZ_JACOGA010000036.1"/>
</dbReference>
<proteinExistence type="predicted"/>
<accession>A0ABR6YHQ1</accession>
<sequence length="398" mass="42395">MLTFYFVVNSKKTNQQYLNMKNNSKFFTHAILILIFSITLVSCGGGGSGGSTSNPPVTLAISSPANISSTSYTGSAIPSVTISATVNGDVQTLNGKSIYVLIESPDQLFDKNPAIALGTGTASLTLNGMNDIPKGDYNNSLKIFVCLDPNCKTQLGNSPLILPYSIKVKQGIALTQKVADISTTFGVTPAPIAIPITLAEPGKPFNVVRFDGLEGSQNSVVASPDGQAKLIVQPSLGWPGKYVARYRVSQEGVAAPGATFELTYTIIQDLKVRAAANPSEVTIRVKYFDSTDHTGSIQVVGNPGTPGLDVGGHLTAGFIDKFEVPPIANGHPNANNWIWYQHDTYVIHACGDRYLPNCLPPGTYKATIGYDYNGNDRGPGLPRISERLLVPITMIISN</sequence>
<keyword evidence="2" id="KW-1185">Reference proteome</keyword>
<evidence type="ECO:0008006" key="3">
    <source>
        <dbReference type="Google" id="ProtNLM"/>
    </source>
</evidence>
<comment type="caution">
    <text evidence="1">The sequence shown here is derived from an EMBL/GenBank/DDBJ whole genome shotgun (WGS) entry which is preliminary data.</text>
</comment>
<gene>
    <name evidence="1" type="ORF">H8K55_21165</name>
</gene>
<reference evidence="1 2" key="1">
    <citation type="submission" date="2020-08" db="EMBL/GenBank/DDBJ databases">
        <title>Novel species isolated from subtropical streams in China.</title>
        <authorList>
            <person name="Lu H."/>
        </authorList>
    </citation>
    <scope>NUCLEOTIDE SEQUENCE [LARGE SCALE GENOMIC DNA]</scope>
    <source>
        <strain evidence="1 2">LX15W</strain>
    </source>
</reference>